<dbReference type="Pfam" id="PF00004">
    <property type="entry name" value="AAA"/>
    <property type="match status" value="1"/>
</dbReference>
<dbReference type="GO" id="GO:0005634">
    <property type="term" value="C:nucleus"/>
    <property type="evidence" value="ECO:0007669"/>
    <property type="project" value="TreeGrafter"/>
</dbReference>
<keyword evidence="2" id="KW-0067">ATP-binding</keyword>
<dbReference type="SUPFAM" id="SSF52540">
    <property type="entry name" value="P-loop containing nucleoside triphosphate hydrolases"/>
    <property type="match status" value="1"/>
</dbReference>
<dbReference type="GO" id="GO:0016887">
    <property type="term" value="F:ATP hydrolysis activity"/>
    <property type="evidence" value="ECO:0007669"/>
    <property type="project" value="InterPro"/>
</dbReference>
<feature type="domain" description="ATPase AAA-type core" evidence="3">
    <location>
        <begin position="112"/>
        <end position="168"/>
    </location>
</feature>
<dbReference type="AlphaFoldDB" id="A0AAP0IU17"/>
<evidence type="ECO:0000313" key="5">
    <source>
        <dbReference type="Proteomes" id="UP001420932"/>
    </source>
</evidence>
<dbReference type="InterPro" id="IPR050168">
    <property type="entry name" value="AAA_ATPase_domain"/>
</dbReference>
<comment type="caution">
    <text evidence="4">The sequence shown here is derived from an EMBL/GenBank/DDBJ whole genome shotgun (WGS) entry which is preliminary data.</text>
</comment>
<keyword evidence="1" id="KW-0547">Nucleotide-binding</keyword>
<dbReference type="InterPro" id="IPR003959">
    <property type="entry name" value="ATPase_AAA_core"/>
</dbReference>
<keyword evidence="5" id="KW-1185">Reference proteome</keyword>
<proteinExistence type="predicted"/>
<dbReference type="GO" id="GO:0003723">
    <property type="term" value="F:RNA binding"/>
    <property type="evidence" value="ECO:0007669"/>
    <property type="project" value="TreeGrafter"/>
</dbReference>
<dbReference type="PANTHER" id="PTHR23077:SF171">
    <property type="entry name" value="NUCLEAR VALOSIN-CONTAINING PROTEIN-LIKE"/>
    <property type="match status" value="1"/>
</dbReference>
<evidence type="ECO:0000256" key="1">
    <source>
        <dbReference type="ARBA" id="ARBA00022741"/>
    </source>
</evidence>
<sequence length="228" mass="25691">MRCHRVGVAESRQRQADSVIGCGIAVAKMSRIRDINGAADKAPLIPTKYCDSRSWPRLRAGNHSNQRHEYDSLGPRTLISRIGLRKMQHSSDEKSAFPMNWPERVRVTSGRLLKKFEKNAPSIIFIDEIDSIAHKREKTNGEVERRIVSQLLTLMDGIKSRSHVLFLLCESERSQIACHIQGFTGGRDSSASFGTQWLHSRVEVDGYEKYSEVEYIPAGCTGGYTVIE</sequence>
<dbReference type="PANTHER" id="PTHR23077">
    <property type="entry name" value="AAA-FAMILY ATPASE"/>
    <property type="match status" value="1"/>
</dbReference>
<dbReference type="Proteomes" id="UP001420932">
    <property type="component" value="Unassembled WGS sequence"/>
</dbReference>
<evidence type="ECO:0000256" key="2">
    <source>
        <dbReference type="ARBA" id="ARBA00022840"/>
    </source>
</evidence>
<protein>
    <recommendedName>
        <fullName evidence="3">ATPase AAA-type core domain-containing protein</fullName>
    </recommendedName>
</protein>
<name>A0AAP0IU17_9MAGN</name>
<gene>
    <name evidence="4" type="ORF">Syun_019047</name>
</gene>
<evidence type="ECO:0000313" key="4">
    <source>
        <dbReference type="EMBL" id="KAK9121430.1"/>
    </source>
</evidence>
<dbReference type="GO" id="GO:0005524">
    <property type="term" value="F:ATP binding"/>
    <property type="evidence" value="ECO:0007669"/>
    <property type="project" value="UniProtKB-KW"/>
</dbReference>
<dbReference type="Gene3D" id="3.40.50.300">
    <property type="entry name" value="P-loop containing nucleotide triphosphate hydrolases"/>
    <property type="match status" value="1"/>
</dbReference>
<accession>A0AAP0IU17</accession>
<evidence type="ECO:0000259" key="3">
    <source>
        <dbReference type="Pfam" id="PF00004"/>
    </source>
</evidence>
<dbReference type="InterPro" id="IPR027417">
    <property type="entry name" value="P-loop_NTPase"/>
</dbReference>
<dbReference type="GO" id="GO:0042254">
    <property type="term" value="P:ribosome biogenesis"/>
    <property type="evidence" value="ECO:0007669"/>
    <property type="project" value="TreeGrafter"/>
</dbReference>
<reference evidence="4 5" key="1">
    <citation type="submission" date="2024-01" db="EMBL/GenBank/DDBJ databases">
        <title>Genome assemblies of Stephania.</title>
        <authorList>
            <person name="Yang L."/>
        </authorList>
    </citation>
    <scope>NUCLEOTIDE SEQUENCE [LARGE SCALE GENOMIC DNA]</scope>
    <source>
        <strain evidence="4">YNDBR</strain>
        <tissue evidence="4">Leaf</tissue>
    </source>
</reference>
<dbReference type="GO" id="GO:1990275">
    <property type="term" value="F:preribosome binding"/>
    <property type="evidence" value="ECO:0007669"/>
    <property type="project" value="TreeGrafter"/>
</dbReference>
<dbReference type="EMBL" id="JBBNAF010000008">
    <property type="protein sequence ID" value="KAK9121430.1"/>
    <property type="molecule type" value="Genomic_DNA"/>
</dbReference>
<organism evidence="4 5">
    <name type="scientific">Stephania yunnanensis</name>
    <dbReference type="NCBI Taxonomy" id="152371"/>
    <lineage>
        <taxon>Eukaryota</taxon>
        <taxon>Viridiplantae</taxon>
        <taxon>Streptophyta</taxon>
        <taxon>Embryophyta</taxon>
        <taxon>Tracheophyta</taxon>
        <taxon>Spermatophyta</taxon>
        <taxon>Magnoliopsida</taxon>
        <taxon>Ranunculales</taxon>
        <taxon>Menispermaceae</taxon>
        <taxon>Menispermoideae</taxon>
        <taxon>Cissampelideae</taxon>
        <taxon>Stephania</taxon>
    </lineage>
</organism>